<reference evidence="2" key="1">
    <citation type="journal article" date="2019" name="Int. J. Syst. Evol. Microbiol.">
        <title>The Global Catalogue of Microorganisms (GCM) 10K type strain sequencing project: providing services to taxonomists for standard genome sequencing and annotation.</title>
        <authorList>
            <consortium name="The Broad Institute Genomics Platform"/>
            <consortium name="The Broad Institute Genome Sequencing Center for Infectious Disease"/>
            <person name="Wu L."/>
            <person name="Ma J."/>
        </authorList>
    </citation>
    <scope>NUCLEOTIDE SEQUENCE [LARGE SCALE GENOMIC DNA]</scope>
    <source>
        <strain evidence="2">CGMCC 1.12470</strain>
    </source>
</reference>
<gene>
    <name evidence="1" type="ORF">ACFSL4_25980</name>
</gene>
<protein>
    <recommendedName>
        <fullName evidence="3">Threonine synthase</fullName>
    </recommendedName>
</protein>
<evidence type="ECO:0008006" key="3">
    <source>
        <dbReference type="Google" id="ProtNLM"/>
    </source>
</evidence>
<comment type="caution">
    <text evidence="1">The sequence shown here is derived from an EMBL/GenBank/DDBJ whole genome shotgun (WGS) entry which is preliminary data.</text>
</comment>
<accession>A0ABW4IW31</accession>
<dbReference type="Proteomes" id="UP001597261">
    <property type="component" value="Unassembled WGS sequence"/>
</dbReference>
<name>A0ABW4IW31_9ACTN</name>
<dbReference type="InterPro" id="IPR036052">
    <property type="entry name" value="TrpB-like_PALP_sf"/>
</dbReference>
<keyword evidence="2" id="KW-1185">Reference proteome</keyword>
<evidence type="ECO:0000313" key="2">
    <source>
        <dbReference type="Proteomes" id="UP001597261"/>
    </source>
</evidence>
<organism evidence="1 2">
    <name type="scientific">Streptomyces caeni</name>
    <dbReference type="NCBI Taxonomy" id="2307231"/>
    <lineage>
        <taxon>Bacteria</taxon>
        <taxon>Bacillati</taxon>
        <taxon>Actinomycetota</taxon>
        <taxon>Actinomycetes</taxon>
        <taxon>Kitasatosporales</taxon>
        <taxon>Streptomycetaceae</taxon>
        <taxon>Streptomyces</taxon>
    </lineage>
</organism>
<proteinExistence type="predicted"/>
<dbReference type="EMBL" id="JBHUDX010000079">
    <property type="protein sequence ID" value="MFD1661559.1"/>
    <property type="molecule type" value="Genomic_DNA"/>
</dbReference>
<evidence type="ECO:0000313" key="1">
    <source>
        <dbReference type="EMBL" id="MFD1661559.1"/>
    </source>
</evidence>
<dbReference type="SUPFAM" id="SSF53686">
    <property type="entry name" value="Tryptophan synthase beta subunit-like PLP-dependent enzymes"/>
    <property type="match status" value="1"/>
</dbReference>
<dbReference type="Gene3D" id="3.40.50.1100">
    <property type="match status" value="1"/>
</dbReference>
<sequence length="118" mass="13074">MPEDEKSRGGAKGTYKLACLPACLRCDVELELALVYRCPNCSGALEPRHTLRVAARRDHGSPERAYFDFLRLSSPDFLDDGITRRTPCRRAPRLGAAIGVPGLWTKDESRQPTGTTKD</sequence>
<dbReference type="RefSeq" id="WP_381087638.1">
    <property type="nucleotide sequence ID" value="NZ_JBHUDX010000079.1"/>
</dbReference>